<reference evidence="1 2" key="1">
    <citation type="submission" date="2013-12" db="EMBL/GenBank/DDBJ databases">
        <title>Draft genome of the parsitic nematode Ancylostoma duodenale.</title>
        <authorList>
            <person name="Mitreva M."/>
        </authorList>
    </citation>
    <scope>NUCLEOTIDE SEQUENCE [LARGE SCALE GENOMIC DNA]</scope>
    <source>
        <strain evidence="1 2">Zhejiang</strain>
    </source>
</reference>
<name>A0A0C2GWV3_9BILA</name>
<dbReference type="AlphaFoldDB" id="A0A0C2GWV3"/>
<sequence>MLITSVAELSRLRQMIRQLIPESGLRSGRGYTGNCIKPDPFEYISANDYTSFRENSLVRQEKHLITVKCDCSDSICGDECACRQMNDQFTPCTIMV</sequence>
<evidence type="ECO:0000313" key="2">
    <source>
        <dbReference type="Proteomes" id="UP000054047"/>
    </source>
</evidence>
<keyword evidence="2" id="KW-1185">Reference proteome</keyword>
<accession>A0A0C2GWV3</accession>
<dbReference type="EMBL" id="KN728591">
    <property type="protein sequence ID" value="KIH63549.1"/>
    <property type="molecule type" value="Genomic_DNA"/>
</dbReference>
<evidence type="ECO:0008006" key="3">
    <source>
        <dbReference type="Google" id="ProtNLM"/>
    </source>
</evidence>
<protein>
    <recommendedName>
        <fullName evidence="3">Pre-SET domain-containing protein</fullName>
    </recommendedName>
</protein>
<dbReference type="OrthoDB" id="5863934at2759"/>
<gene>
    <name evidence="1" type="ORF">ANCDUO_06146</name>
</gene>
<evidence type="ECO:0000313" key="1">
    <source>
        <dbReference type="EMBL" id="KIH63549.1"/>
    </source>
</evidence>
<proteinExistence type="predicted"/>
<dbReference type="Proteomes" id="UP000054047">
    <property type="component" value="Unassembled WGS sequence"/>
</dbReference>
<organism evidence="1 2">
    <name type="scientific">Ancylostoma duodenale</name>
    <dbReference type="NCBI Taxonomy" id="51022"/>
    <lineage>
        <taxon>Eukaryota</taxon>
        <taxon>Metazoa</taxon>
        <taxon>Ecdysozoa</taxon>
        <taxon>Nematoda</taxon>
        <taxon>Chromadorea</taxon>
        <taxon>Rhabditida</taxon>
        <taxon>Rhabditina</taxon>
        <taxon>Rhabditomorpha</taxon>
        <taxon>Strongyloidea</taxon>
        <taxon>Ancylostomatidae</taxon>
        <taxon>Ancylostomatinae</taxon>
        <taxon>Ancylostoma</taxon>
    </lineage>
</organism>